<dbReference type="SUPFAM" id="SSF46626">
    <property type="entry name" value="Cytochrome c"/>
    <property type="match status" value="1"/>
</dbReference>
<gene>
    <name evidence="7" type="ORF">CQA58_05780</name>
</gene>
<dbReference type="AlphaFoldDB" id="A0A3D8IZ58"/>
<feature type="chain" id="PRO_5017655739" evidence="5">
    <location>
        <begin position="19"/>
        <end position="189"/>
    </location>
</feature>
<dbReference type="Proteomes" id="UP000257045">
    <property type="component" value="Unassembled WGS sequence"/>
</dbReference>
<dbReference type="EMBL" id="NXLV01000010">
    <property type="protein sequence ID" value="RDU70343.1"/>
    <property type="molecule type" value="Genomic_DNA"/>
</dbReference>
<keyword evidence="5" id="KW-0732">Signal</keyword>
<protein>
    <submittedName>
        <fullName evidence="7">Heme-binding protein</fullName>
    </submittedName>
</protein>
<evidence type="ECO:0000256" key="3">
    <source>
        <dbReference type="ARBA" id="ARBA00023004"/>
    </source>
</evidence>
<evidence type="ECO:0000313" key="8">
    <source>
        <dbReference type="Proteomes" id="UP000257045"/>
    </source>
</evidence>
<evidence type="ECO:0000256" key="2">
    <source>
        <dbReference type="ARBA" id="ARBA00022723"/>
    </source>
</evidence>
<dbReference type="InterPro" id="IPR009056">
    <property type="entry name" value="Cyt_c-like_dom"/>
</dbReference>
<dbReference type="RefSeq" id="WP_115569778.1">
    <property type="nucleotide sequence ID" value="NZ_NXLV01000010.1"/>
</dbReference>
<keyword evidence="8" id="KW-1185">Reference proteome</keyword>
<reference evidence="7 8" key="1">
    <citation type="submission" date="2018-04" db="EMBL/GenBank/DDBJ databases">
        <title>Novel Campyloabacter and Helicobacter Species and Strains.</title>
        <authorList>
            <person name="Mannion A.J."/>
            <person name="Shen Z."/>
            <person name="Fox J.G."/>
        </authorList>
    </citation>
    <scope>NUCLEOTIDE SEQUENCE [LARGE SCALE GENOMIC DNA]</scope>
    <source>
        <strain evidence="7 8">MIT 04-9366</strain>
    </source>
</reference>
<keyword evidence="2 4" id="KW-0479">Metal-binding</keyword>
<dbReference type="OrthoDB" id="196859at2"/>
<dbReference type="GO" id="GO:0046872">
    <property type="term" value="F:metal ion binding"/>
    <property type="evidence" value="ECO:0007669"/>
    <property type="project" value="UniProtKB-KW"/>
</dbReference>
<accession>A0A3D8IZ58</accession>
<name>A0A3D8IZ58_9HELI</name>
<keyword evidence="3 4" id="KW-0408">Iron</keyword>
<evidence type="ECO:0000256" key="4">
    <source>
        <dbReference type="PROSITE-ProRule" id="PRU00433"/>
    </source>
</evidence>
<keyword evidence="1 4" id="KW-0349">Heme</keyword>
<sequence length="189" mass="20484">MLARVFAVSALLCASVFAAQYAEVVKPLYADATSGKVIGKLLPTAEVEVLKEEGNRVLVSISGYQDAGKPAIYFVAGKRILNAGFDGKAGVEFKKLGSVVVNGVTYDKVSATAWTDKSNLTSDVAPLYAKAKDLFSQNCSMCHGLHPEKEFSANQWPSMFKSMAGRTGIDKNDYQLVIEYLQKNAKDMQ</sequence>
<feature type="domain" description="Cytochrome c" evidence="6">
    <location>
        <begin position="126"/>
        <end position="189"/>
    </location>
</feature>
<dbReference type="PROSITE" id="PS51007">
    <property type="entry name" value="CYTC"/>
    <property type="match status" value="1"/>
</dbReference>
<feature type="signal peptide" evidence="5">
    <location>
        <begin position="1"/>
        <end position="18"/>
    </location>
</feature>
<organism evidence="7 8">
    <name type="scientific">Helicobacter brantae</name>
    <dbReference type="NCBI Taxonomy" id="375927"/>
    <lineage>
        <taxon>Bacteria</taxon>
        <taxon>Pseudomonadati</taxon>
        <taxon>Campylobacterota</taxon>
        <taxon>Epsilonproteobacteria</taxon>
        <taxon>Campylobacterales</taxon>
        <taxon>Helicobacteraceae</taxon>
        <taxon>Helicobacter</taxon>
    </lineage>
</organism>
<evidence type="ECO:0000313" key="7">
    <source>
        <dbReference type="EMBL" id="RDU70343.1"/>
    </source>
</evidence>
<dbReference type="GO" id="GO:0020037">
    <property type="term" value="F:heme binding"/>
    <property type="evidence" value="ECO:0007669"/>
    <property type="project" value="InterPro"/>
</dbReference>
<comment type="caution">
    <text evidence="7">The sequence shown here is derived from an EMBL/GenBank/DDBJ whole genome shotgun (WGS) entry which is preliminary data.</text>
</comment>
<evidence type="ECO:0000256" key="1">
    <source>
        <dbReference type="ARBA" id="ARBA00022617"/>
    </source>
</evidence>
<dbReference type="Gene3D" id="1.10.760.10">
    <property type="entry name" value="Cytochrome c-like domain"/>
    <property type="match status" value="1"/>
</dbReference>
<evidence type="ECO:0000259" key="6">
    <source>
        <dbReference type="PROSITE" id="PS51007"/>
    </source>
</evidence>
<proteinExistence type="predicted"/>
<dbReference type="GO" id="GO:0009055">
    <property type="term" value="F:electron transfer activity"/>
    <property type="evidence" value="ECO:0007669"/>
    <property type="project" value="InterPro"/>
</dbReference>
<dbReference type="InterPro" id="IPR036909">
    <property type="entry name" value="Cyt_c-like_dom_sf"/>
</dbReference>
<evidence type="ECO:0000256" key="5">
    <source>
        <dbReference type="SAM" id="SignalP"/>
    </source>
</evidence>